<gene>
    <name evidence="1" type="ORF">FPZ44_24065</name>
</gene>
<reference evidence="1 2" key="1">
    <citation type="submission" date="2019-07" db="EMBL/GenBank/DDBJ databases">
        <authorList>
            <person name="Kim J."/>
        </authorList>
    </citation>
    <scope>NUCLEOTIDE SEQUENCE [LARGE SCALE GENOMIC DNA]</scope>
    <source>
        <strain evidence="1 2">N4</strain>
    </source>
</reference>
<dbReference type="OrthoDB" id="1090891at2"/>
<name>A0A559IEF4_9BACL</name>
<dbReference type="AlphaFoldDB" id="A0A559IEF4"/>
<evidence type="ECO:0000313" key="2">
    <source>
        <dbReference type="Proteomes" id="UP000318102"/>
    </source>
</evidence>
<dbReference type="Proteomes" id="UP000318102">
    <property type="component" value="Unassembled WGS sequence"/>
</dbReference>
<dbReference type="EMBL" id="VNJK01000006">
    <property type="protein sequence ID" value="TVX86025.1"/>
    <property type="molecule type" value="Genomic_DNA"/>
</dbReference>
<comment type="caution">
    <text evidence="1">The sequence shown here is derived from an EMBL/GenBank/DDBJ whole genome shotgun (WGS) entry which is preliminary data.</text>
</comment>
<dbReference type="RefSeq" id="WP_144994791.1">
    <property type="nucleotide sequence ID" value="NZ_VNJK01000006.1"/>
</dbReference>
<organism evidence="1 2">
    <name type="scientific">Paenibacillus agilis</name>
    <dbReference type="NCBI Taxonomy" id="3020863"/>
    <lineage>
        <taxon>Bacteria</taxon>
        <taxon>Bacillati</taxon>
        <taxon>Bacillota</taxon>
        <taxon>Bacilli</taxon>
        <taxon>Bacillales</taxon>
        <taxon>Paenibacillaceae</taxon>
        <taxon>Paenibacillus</taxon>
    </lineage>
</organism>
<sequence>MTTIYTSTDSHNDNYPQFSNAIQERFASFSDKPLFMTSAAEGLFDVFLENLPEHARQHYTCRCCKQFIERFGGLVHINENGEMVSVLWDESETPKFFSKSVKAMKRSILNSRVTGMFISSERVLGTPSSGGWSHMSVELPRANVFNNRLKTAGQEMAEKKEDFRILIAGLLAYPIEAVDQALALLQSESLYRGDRYVGIAQWIKELHEMRENAKNSRIRDNITWLAVATAPNGFCHIKSSMIGTLLDDIVSGYDTDSIVRRFADKMNPATFQRSQTAPSQGNIQQAEKIVEKLGIANSLLRRYATIEEIPQFIWKGKEVTKKPVSKSSGVFGNIKPRSNAEESTNVNGLVLPKTVMTFDKFQRTVMPTADSIEVLVDNANRLMALVTATDETAPNILQWDNTFSWYYHGGIDGEIKRRVESQGGKYENNEIRCSLIWENYTDLDLHVITPNREHIYYGDRYGRCGGNLDIDMNAGGRTSLTPVENIRWSNGKAREGRYQFYVYNFSERGNGITPFKVELEVNGKVFTFNSSLQDSQKINAFEFNYIKGQTPTISGTNYSSVDAWDISVNGFVKVQGITESPNLWGEKKATNAGHHVFFLLEGCKDTSEGKGRGFFTETLQPELREVRKTLEAYTANTPIEGAEDATACGVGYSKDSEWNLIMKVTTGNSTRLIKIDRWD</sequence>
<keyword evidence="2" id="KW-1185">Reference proteome</keyword>
<evidence type="ECO:0000313" key="1">
    <source>
        <dbReference type="EMBL" id="TVX86025.1"/>
    </source>
</evidence>
<protein>
    <submittedName>
        <fullName evidence="1">Uncharacterized protein</fullName>
    </submittedName>
</protein>
<accession>A0A559IEF4</accession>
<proteinExistence type="predicted"/>